<reference evidence="1" key="3">
    <citation type="submission" date="2023-05" db="EMBL/GenBank/DDBJ databases">
        <authorList>
            <person name="Smith C.H."/>
        </authorList>
    </citation>
    <scope>NUCLEOTIDE SEQUENCE</scope>
    <source>
        <strain evidence="1">CHS0354</strain>
        <tissue evidence="1">Mantle</tissue>
    </source>
</reference>
<keyword evidence="2" id="KW-1185">Reference proteome</keyword>
<gene>
    <name evidence="1" type="ORF">CHS0354_034981</name>
</gene>
<reference evidence="1" key="2">
    <citation type="journal article" date="2021" name="Genome Biol. Evol.">
        <title>Developing a high-quality reference genome for a parasitic bivalve with doubly uniparental inheritance (Bivalvia: Unionida).</title>
        <authorList>
            <person name="Smith C.H."/>
        </authorList>
    </citation>
    <scope>NUCLEOTIDE SEQUENCE</scope>
    <source>
        <strain evidence="1">CHS0354</strain>
        <tissue evidence="1">Mantle</tissue>
    </source>
</reference>
<reference evidence="1" key="1">
    <citation type="journal article" date="2021" name="Genome Biol. Evol.">
        <title>A High-Quality Reference Genome for a Parasitic Bivalve with Doubly Uniparental Inheritance (Bivalvia: Unionida).</title>
        <authorList>
            <person name="Smith C.H."/>
        </authorList>
    </citation>
    <scope>NUCLEOTIDE SEQUENCE</scope>
    <source>
        <strain evidence="1">CHS0354</strain>
    </source>
</reference>
<evidence type="ECO:0000313" key="1">
    <source>
        <dbReference type="EMBL" id="KAK3589959.1"/>
    </source>
</evidence>
<dbReference type="EMBL" id="JAEAOA010002053">
    <property type="protein sequence ID" value="KAK3589959.1"/>
    <property type="molecule type" value="Genomic_DNA"/>
</dbReference>
<sequence length="115" mass="12914">MCALTSRTWSLGRRRLQFKINIQNGGERLKVVEWRRLILLKRLEKLFNSSKLLVVILEKAGIDYSTLQPVASSAHILSLCGQADSTGILYNYATVTSLPSLIKLSRLVIDATRVN</sequence>
<name>A0AAE0SDK1_9BIVA</name>
<comment type="caution">
    <text evidence="1">The sequence shown here is derived from an EMBL/GenBank/DDBJ whole genome shotgun (WGS) entry which is preliminary data.</text>
</comment>
<proteinExistence type="predicted"/>
<organism evidence="1 2">
    <name type="scientific">Potamilus streckersoni</name>
    <dbReference type="NCBI Taxonomy" id="2493646"/>
    <lineage>
        <taxon>Eukaryota</taxon>
        <taxon>Metazoa</taxon>
        <taxon>Spiralia</taxon>
        <taxon>Lophotrochozoa</taxon>
        <taxon>Mollusca</taxon>
        <taxon>Bivalvia</taxon>
        <taxon>Autobranchia</taxon>
        <taxon>Heteroconchia</taxon>
        <taxon>Palaeoheterodonta</taxon>
        <taxon>Unionida</taxon>
        <taxon>Unionoidea</taxon>
        <taxon>Unionidae</taxon>
        <taxon>Ambleminae</taxon>
        <taxon>Lampsilini</taxon>
        <taxon>Potamilus</taxon>
    </lineage>
</organism>
<dbReference type="Proteomes" id="UP001195483">
    <property type="component" value="Unassembled WGS sequence"/>
</dbReference>
<dbReference type="AlphaFoldDB" id="A0AAE0SDK1"/>
<protein>
    <submittedName>
        <fullName evidence="1">Uncharacterized protein</fullName>
    </submittedName>
</protein>
<evidence type="ECO:0000313" key="2">
    <source>
        <dbReference type="Proteomes" id="UP001195483"/>
    </source>
</evidence>
<accession>A0AAE0SDK1</accession>